<dbReference type="OrthoDB" id="9811314at2"/>
<feature type="compositionally biased region" description="Basic and acidic residues" evidence="1">
    <location>
        <begin position="930"/>
        <end position="944"/>
    </location>
</feature>
<dbReference type="InterPro" id="IPR007863">
    <property type="entry name" value="Peptidase_M16_C"/>
</dbReference>
<protein>
    <submittedName>
        <fullName evidence="5">Peptidase M16 inactive domain protein</fullName>
    </submittedName>
</protein>
<feature type="chain" id="PRO_5023016847" evidence="2">
    <location>
        <begin position="22"/>
        <end position="944"/>
    </location>
</feature>
<name>A0A5B9W8I0_9BACT</name>
<keyword evidence="6" id="KW-1185">Reference proteome</keyword>
<feature type="domain" description="Peptidase M16 C-terminal" evidence="4">
    <location>
        <begin position="662"/>
        <end position="838"/>
    </location>
</feature>
<dbReference type="InterPro" id="IPR011765">
    <property type="entry name" value="Pept_M16_N"/>
</dbReference>
<organism evidence="5 6">
    <name type="scientific">Aquisphaera giovannonii</name>
    <dbReference type="NCBI Taxonomy" id="406548"/>
    <lineage>
        <taxon>Bacteria</taxon>
        <taxon>Pseudomonadati</taxon>
        <taxon>Planctomycetota</taxon>
        <taxon>Planctomycetia</taxon>
        <taxon>Isosphaerales</taxon>
        <taxon>Isosphaeraceae</taxon>
        <taxon>Aquisphaera</taxon>
    </lineage>
</organism>
<dbReference type="InterPro" id="IPR050361">
    <property type="entry name" value="MPP/UQCRC_Complex"/>
</dbReference>
<dbReference type="InterPro" id="IPR011249">
    <property type="entry name" value="Metalloenz_LuxS/M16"/>
</dbReference>
<feature type="signal peptide" evidence="2">
    <location>
        <begin position="1"/>
        <end position="21"/>
    </location>
</feature>
<dbReference type="EMBL" id="CP042997">
    <property type="protein sequence ID" value="QEH36996.1"/>
    <property type="molecule type" value="Genomic_DNA"/>
</dbReference>
<reference evidence="5 6" key="1">
    <citation type="submission" date="2019-08" db="EMBL/GenBank/DDBJ databases">
        <title>Deep-cultivation of Planctomycetes and their phenomic and genomic characterization uncovers novel biology.</title>
        <authorList>
            <person name="Wiegand S."/>
            <person name="Jogler M."/>
            <person name="Boedeker C."/>
            <person name="Pinto D."/>
            <person name="Vollmers J."/>
            <person name="Rivas-Marin E."/>
            <person name="Kohn T."/>
            <person name="Peeters S.H."/>
            <person name="Heuer A."/>
            <person name="Rast P."/>
            <person name="Oberbeckmann S."/>
            <person name="Bunk B."/>
            <person name="Jeske O."/>
            <person name="Meyerdierks A."/>
            <person name="Storesund J.E."/>
            <person name="Kallscheuer N."/>
            <person name="Luecker S."/>
            <person name="Lage O.M."/>
            <person name="Pohl T."/>
            <person name="Merkel B.J."/>
            <person name="Hornburger P."/>
            <person name="Mueller R.-W."/>
            <person name="Bruemmer F."/>
            <person name="Labrenz M."/>
            <person name="Spormann A.M."/>
            <person name="Op den Camp H."/>
            <person name="Overmann J."/>
            <person name="Amann R."/>
            <person name="Jetten M.S.M."/>
            <person name="Mascher T."/>
            <person name="Medema M.H."/>
            <person name="Devos D.P."/>
            <person name="Kaster A.-K."/>
            <person name="Ovreas L."/>
            <person name="Rohde M."/>
            <person name="Galperin M.Y."/>
            <person name="Jogler C."/>
        </authorList>
    </citation>
    <scope>NUCLEOTIDE SEQUENCE [LARGE SCALE GENOMIC DNA]</scope>
    <source>
        <strain evidence="5 6">OJF2</strain>
    </source>
</reference>
<feature type="compositionally biased region" description="Low complexity" evidence="1">
    <location>
        <begin position="459"/>
        <end position="473"/>
    </location>
</feature>
<evidence type="ECO:0000259" key="3">
    <source>
        <dbReference type="Pfam" id="PF00675"/>
    </source>
</evidence>
<dbReference type="Pfam" id="PF00675">
    <property type="entry name" value="Peptidase_M16"/>
    <property type="match status" value="2"/>
</dbReference>
<evidence type="ECO:0000259" key="4">
    <source>
        <dbReference type="Pfam" id="PF05193"/>
    </source>
</evidence>
<feature type="region of interest" description="Disordered" evidence="1">
    <location>
        <begin position="443"/>
        <end position="477"/>
    </location>
</feature>
<dbReference type="AlphaFoldDB" id="A0A5B9W8I0"/>
<sequence length="944" mass="102741" precursor="true">MRVAVRVLAVIIAILTSPARAAETDRMGPRLPVEAYELPNGLKVVLHRDASVPRVVVAVAYHVGARNERAGRTGFAHFFEHMMFRGTRNVPNYDIPLQETGAQSNAFTTEDLTVYHETVSSEFLERALYLEAERLAFLPEALDQAKFDTEREVVKNERRQGVDNVPYGQVEEAILQGVFPKGHPYSWSVIGSMRDLDRASLADLRSFFAEFYHPANATLCLAGDFDPSRAKALIGAYFGPLSPGPRPAAPSRRLATPRPASVELADEVELPRIHWAWPTVDEDHPDSAPLGLLAGILASGETSRLYKALVRDLRLAKDVDSDDSPKEIAGYFTLEATAAEGKSIEDIEAVFRKEIGRLKAEAPSPQEVERLKAGAETGTYAGLTTAHGRAVALATGYASKGDPEHYRVELARIFRVTPEDVRRVARKYLVDEKVRILVRPARPGEPKTTVEPVGPDPAPHVAGDAAPAAARKPAPGPDWTKLPGPSEPLPFLAPKYVQASLSNGVRVYIAPWKTLPLVRLSLFVPAGTGDDPAGKSGVAHLMARLLDQGTAGRTATELSEAYELLGASVRVGSGADETSLSVAVLARNFRPTLDLFAEMVTRPRFDPKDFDREQAQQLADLLQGPTQVNWMARRALPAIMFGRSHPYGNPSDGFPATVRALALEDVRAFHAAHFGPKDAVLVVAGDVDPDALIKALERALGGWRGSNPGARPRPAESARPEPGVVYLVDKPDAVQSVIRLGRHWADRRDPRYMATLVGNHLTGGDFLSRLNKNLREDHGYTYGAGSTFDFRRGRSVWGVATSVRADVTGAALAEIVKELDGIGGGRPITEEEVATARWAEARSFPEAFESPSGIAAELAELARFGLPADELESFLPRLERVSAEEVQRAMAEVVAPSGRYILVVGDRKAVEPQLRNAGFRNIRPITHDGSPIRDEPQTHTDEHG</sequence>
<evidence type="ECO:0000256" key="1">
    <source>
        <dbReference type="SAM" id="MobiDB-lite"/>
    </source>
</evidence>
<feature type="domain" description="Peptidase M16 N-terminal" evidence="3">
    <location>
        <begin position="43"/>
        <end position="172"/>
    </location>
</feature>
<dbReference type="PANTHER" id="PTHR11851">
    <property type="entry name" value="METALLOPROTEASE"/>
    <property type="match status" value="1"/>
</dbReference>
<feature type="domain" description="Peptidase M16 N-terminal" evidence="3">
    <location>
        <begin position="517"/>
        <end position="621"/>
    </location>
</feature>
<accession>A0A5B9W8I0</accession>
<dbReference type="Pfam" id="PF05193">
    <property type="entry name" value="Peptidase_M16_C"/>
    <property type="match status" value="2"/>
</dbReference>
<dbReference type="Proteomes" id="UP000324233">
    <property type="component" value="Chromosome"/>
</dbReference>
<evidence type="ECO:0000256" key="2">
    <source>
        <dbReference type="SAM" id="SignalP"/>
    </source>
</evidence>
<dbReference type="GO" id="GO:0046872">
    <property type="term" value="F:metal ion binding"/>
    <property type="evidence" value="ECO:0007669"/>
    <property type="project" value="InterPro"/>
</dbReference>
<evidence type="ECO:0000313" key="6">
    <source>
        <dbReference type="Proteomes" id="UP000324233"/>
    </source>
</evidence>
<dbReference type="KEGG" id="agv:OJF2_55810"/>
<proteinExistence type="predicted"/>
<keyword evidence="2" id="KW-0732">Signal</keyword>
<evidence type="ECO:0000313" key="5">
    <source>
        <dbReference type="EMBL" id="QEH36996.1"/>
    </source>
</evidence>
<feature type="domain" description="Peptidase M16 C-terminal" evidence="4">
    <location>
        <begin position="200"/>
        <end position="373"/>
    </location>
</feature>
<dbReference type="SUPFAM" id="SSF63411">
    <property type="entry name" value="LuxS/MPP-like metallohydrolase"/>
    <property type="match status" value="4"/>
</dbReference>
<gene>
    <name evidence="5" type="ORF">OJF2_55810</name>
</gene>
<dbReference type="RefSeq" id="WP_148596616.1">
    <property type="nucleotide sequence ID" value="NZ_CP042997.1"/>
</dbReference>
<feature type="region of interest" description="Disordered" evidence="1">
    <location>
        <begin position="921"/>
        <end position="944"/>
    </location>
</feature>
<dbReference type="Gene3D" id="3.30.830.10">
    <property type="entry name" value="Metalloenzyme, LuxS/M16 peptidase-like"/>
    <property type="match status" value="4"/>
</dbReference>
<dbReference type="PANTHER" id="PTHR11851:SF224">
    <property type="entry name" value="PROCESSING PROTEASE"/>
    <property type="match status" value="1"/>
</dbReference>